<evidence type="ECO:0000256" key="6">
    <source>
        <dbReference type="SAM" id="Phobius"/>
    </source>
</evidence>
<feature type="transmembrane region" description="Helical" evidence="6">
    <location>
        <begin position="31"/>
        <end position="51"/>
    </location>
</feature>
<organism evidence="7 8">
    <name type="scientific">Methylobacterium frigidaeris</name>
    <dbReference type="NCBI Taxonomy" id="2038277"/>
    <lineage>
        <taxon>Bacteria</taxon>
        <taxon>Pseudomonadati</taxon>
        <taxon>Pseudomonadota</taxon>
        <taxon>Alphaproteobacteria</taxon>
        <taxon>Hyphomicrobiales</taxon>
        <taxon>Methylobacteriaceae</taxon>
        <taxon>Methylobacterium</taxon>
    </lineage>
</organism>
<feature type="transmembrane region" description="Helical" evidence="6">
    <location>
        <begin position="58"/>
        <end position="79"/>
    </location>
</feature>
<evidence type="ECO:0000256" key="5">
    <source>
        <dbReference type="SAM" id="MobiDB-lite"/>
    </source>
</evidence>
<dbReference type="Proteomes" id="UP001055286">
    <property type="component" value="Unassembled WGS sequence"/>
</dbReference>
<accession>A0AA37H9T9</accession>
<protein>
    <recommendedName>
        <fullName evidence="9">Colicin V synthesis protein</fullName>
    </recommendedName>
</protein>
<proteinExistence type="predicted"/>
<evidence type="ECO:0000256" key="3">
    <source>
        <dbReference type="ARBA" id="ARBA00022989"/>
    </source>
</evidence>
<dbReference type="InterPro" id="IPR003825">
    <property type="entry name" value="Colicin-V_CvpA"/>
</dbReference>
<feature type="region of interest" description="Disordered" evidence="5">
    <location>
        <begin position="189"/>
        <end position="225"/>
    </location>
</feature>
<dbReference type="InterPro" id="IPR052719">
    <property type="entry name" value="CvpA-like"/>
</dbReference>
<gene>
    <name evidence="7" type="ORF">MPEAHAMD_2130</name>
</gene>
<comment type="caution">
    <text evidence="7">The sequence shown here is derived from an EMBL/GenBank/DDBJ whole genome shotgun (WGS) entry which is preliminary data.</text>
</comment>
<dbReference type="PANTHER" id="PTHR36926">
    <property type="entry name" value="COLICIN V PRODUCTION PROTEIN"/>
    <property type="match status" value="1"/>
</dbReference>
<keyword evidence="3 6" id="KW-1133">Transmembrane helix</keyword>
<dbReference type="AlphaFoldDB" id="A0AA37H9T9"/>
<feature type="compositionally biased region" description="Basic and acidic residues" evidence="5">
    <location>
        <begin position="215"/>
        <end position="225"/>
    </location>
</feature>
<name>A0AA37H9T9_9HYPH</name>
<reference evidence="7" key="2">
    <citation type="submission" date="2021-08" db="EMBL/GenBank/DDBJ databases">
        <authorList>
            <person name="Tani A."/>
            <person name="Ola A."/>
            <person name="Ogura Y."/>
            <person name="Katsura K."/>
            <person name="Hayashi T."/>
        </authorList>
    </citation>
    <scope>NUCLEOTIDE SEQUENCE</scope>
    <source>
        <strain evidence="7">JCM 32048</strain>
    </source>
</reference>
<evidence type="ECO:0000256" key="2">
    <source>
        <dbReference type="ARBA" id="ARBA00022692"/>
    </source>
</evidence>
<feature type="transmembrane region" description="Helical" evidence="6">
    <location>
        <begin position="133"/>
        <end position="155"/>
    </location>
</feature>
<dbReference type="EMBL" id="BPQJ01000008">
    <property type="protein sequence ID" value="GJD61981.1"/>
    <property type="molecule type" value="Genomic_DNA"/>
</dbReference>
<evidence type="ECO:0008006" key="9">
    <source>
        <dbReference type="Google" id="ProtNLM"/>
    </source>
</evidence>
<dbReference type="GO" id="GO:0009403">
    <property type="term" value="P:toxin biosynthetic process"/>
    <property type="evidence" value="ECO:0007669"/>
    <property type="project" value="InterPro"/>
</dbReference>
<evidence type="ECO:0000313" key="8">
    <source>
        <dbReference type="Proteomes" id="UP001055286"/>
    </source>
</evidence>
<dbReference type="GO" id="GO:0016020">
    <property type="term" value="C:membrane"/>
    <property type="evidence" value="ECO:0007669"/>
    <property type="project" value="UniProtKB-SubCell"/>
</dbReference>
<evidence type="ECO:0000313" key="7">
    <source>
        <dbReference type="EMBL" id="GJD61981.1"/>
    </source>
</evidence>
<keyword evidence="8" id="KW-1185">Reference proteome</keyword>
<evidence type="ECO:0000256" key="4">
    <source>
        <dbReference type="ARBA" id="ARBA00023136"/>
    </source>
</evidence>
<evidence type="ECO:0000256" key="1">
    <source>
        <dbReference type="ARBA" id="ARBA00004141"/>
    </source>
</evidence>
<keyword evidence="2 6" id="KW-0812">Transmembrane</keyword>
<keyword evidence="4 6" id="KW-0472">Membrane</keyword>
<dbReference type="PANTHER" id="PTHR36926:SF1">
    <property type="entry name" value="COLICIN V PRODUCTION PROTEIN"/>
    <property type="match status" value="1"/>
</dbReference>
<dbReference type="Pfam" id="PF02674">
    <property type="entry name" value="Colicin_V"/>
    <property type="match status" value="1"/>
</dbReference>
<feature type="transmembrane region" description="Helical" evidence="6">
    <location>
        <begin position="91"/>
        <end position="113"/>
    </location>
</feature>
<comment type="subcellular location">
    <subcellularLocation>
        <location evidence="1">Membrane</location>
        <topology evidence="1">Multi-pass membrane protein</topology>
    </subcellularLocation>
</comment>
<reference evidence="7" key="1">
    <citation type="journal article" date="2016" name="Front. Microbiol.">
        <title>Genome Sequence of the Piezophilic, Mesophilic Sulfate-Reducing Bacterium Desulfovibrio indicus J2T.</title>
        <authorList>
            <person name="Cao J."/>
            <person name="Maignien L."/>
            <person name="Shao Z."/>
            <person name="Alain K."/>
            <person name="Jebbar M."/>
        </authorList>
    </citation>
    <scope>NUCLEOTIDE SEQUENCE</scope>
    <source>
        <strain evidence="7">JCM 32048</strain>
    </source>
</reference>
<sequence>MSGSVYNPGGQGSRDPEATLQAPEPFLPMPFSVLDLVVLGVVVISALLAAVRGFTREVLAIVAWVAAAGLAWYLHPLLLPTVKQHVSSDTVSLVVSIAAIFLVTLLVVSVITVKISDLILDSRIGAVDRSLGLAFGAARGFLICVIGWVFLAWLVQGKVPDWAQQARSREILENSGQKLVAMLPDNPEGLLKQFRKPKPETDPGTDAPAEADAPPQRRTDASPRR</sequence>